<evidence type="ECO:0000256" key="1">
    <source>
        <dbReference type="SAM" id="MobiDB-lite"/>
    </source>
</evidence>
<proteinExistence type="predicted"/>
<sequence length="281" mass="29069">MTRAPRTGAPSGSEGADDATSAPDGGAHADLTRRLRAAGCVFAEDEAHILLAETTDADELERRTVRRVAGEPLETIVGFVAFGGLRLAVEPGVFVPRQRTLFLARRAARAASTVAGARVAEPFSGVAPVAAYVRATVPGARLAASDIDPLPLRCARRNLGADAVVVRGDGLAGFGTDATFDVIAAVVPYVPDGEIRTMPREATAHESGRALAGGIDGLVHVRELIASSGARLAERGVLLLEVHRSQVAAARVCARAHGLGLHARTAPDGQTAVIVVRHALA</sequence>
<dbReference type="GO" id="GO:0008168">
    <property type="term" value="F:methyltransferase activity"/>
    <property type="evidence" value="ECO:0007669"/>
    <property type="project" value="UniProtKB-KW"/>
</dbReference>
<evidence type="ECO:0000313" key="3">
    <source>
        <dbReference type="Proteomes" id="UP000467240"/>
    </source>
</evidence>
<dbReference type="Gene3D" id="3.40.50.150">
    <property type="entry name" value="Vaccinia Virus protein VP39"/>
    <property type="match status" value="1"/>
</dbReference>
<keyword evidence="3" id="KW-1185">Reference proteome</keyword>
<evidence type="ECO:0000313" key="2">
    <source>
        <dbReference type="EMBL" id="KAB1655087.1"/>
    </source>
</evidence>
<reference evidence="2 3" key="1">
    <citation type="submission" date="2019-09" db="EMBL/GenBank/DDBJ databases">
        <title>Phylogeny of genus Pseudoclavibacter and closely related genus.</title>
        <authorList>
            <person name="Li Y."/>
        </authorList>
    </citation>
    <scope>NUCLEOTIDE SEQUENCE [LARGE SCALE GENOMIC DNA]</scope>
    <source>
        <strain evidence="2 3">DSM 23821</strain>
    </source>
</reference>
<accession>A0A7J5BRL5</accession>
<organism evidence="2 3">
    <name type="scientific">Pseudoclavibacter chungangensis</name>
    <dbReference type="NCBI Taxonomy" id="587635"/>
    <lineage>
        <taxon>Bacteria</taxon>
        <taxon>Bacillati</taxon>
        <taxon>Actinomycetota</taxon>
        <taxon>Actinomycetes</taxon>
        <taxon>Micrococcales</taxon>
        <taxon>Microbacteriaceae</taxon>
        <taxon>Pseudoclavibacter</taxon>
    </lineage>
</organism>
<dbReference type="SUPFAM" id="SSF53335">
    <property type="entry name" value="S-adenosyl-L-methionine-dependent methyltransferases"/>
    <property type="match status" value="1"/>
</dbReference>
<protein>
    <submittedName>
        <fullName evidence="2">SAM-dependent methyltransferase</fullName>
    </submittedName>
</protein>
<dbReference type="EMBL" id="WBJZ01000016">
    <property type="protein sequence ID" value="KAB1655087.1"/>
    <property type="molecule type" value="Genomic_DNA"/>
</dbReference>
<dbReference type="RefSeq" id="WP_158041286.1">
    <property type="nucleotide sequence ID" value="NZ_JACCFV010000001.1"/>
</dbReference>
<dbReference type="Proteomes" id="UP000467240">
    <property type="component" value="Unassembled WGS sequence"/>
</dbReference>
<dbReference type="InterPro" id="IPR050320">
    <property type="entry name" value="N5-glutamine_MTase"/>
</dbReference>
<dbReference type="InterPro" id="IPR029063">
    <property type="entry name" value="SAM-dependent_MTases_sf"/>
</dbReference>
<dbReference type="GO" id="GO:0032259">
    <property type="term" value="P:methylation"/>
    <property type="evidence" value="ECO:0007669"/>
    <property type="project" value="UniProtKB-KW"/>
</dbReference>
<keyword evidence="2" id="KW-0808">Transferase</keyword>
<dbReference type="PANTHER" id="PTHR18895">
    <property type="entry name" value="HEMK METHYLTRANSFERASE"/>
    <property type="match status" value="1"/>
</dbReference>
<comment type="caution">
    <text evidence="2">The sequence shown here is derived from an EMBL/GenBank/DDBJ whole genome shotgun (WGS) entry which is preliminary data.</text>
</comment>
<feature type="region of interest" description="Disordered" evidence="1">
    <location>
        <begin position="1"/>
        <end position="27"/>
    </location>
</feature>
<dbReference type="OrthoDB" id="9800643at2"/>
<dbReference type="PANTHER" id="PTHR18895:SF74">
    <property type="entry name" value="MTRF1L RELEASE FACTOR GLUTAMINE METHYLTRANSFERASE"/>
    <property type="match status" value="1"/>
</dbReference>
<gene>
    <name evidence="2" type="ORF">F8O01_12550</name>
</gene>
<keyword evidence="2" id="KW-0489">Methyltransferase</keyword>
<dbReference type="AlphaFoldDB" id="A0A7J5BRL5"/>
<name>A0A7J5BRL5_9MICO</name>